<evidence type="ECO:0000313" key="2">
    <source>
        <dbReference type="Proteomes" id="UP000612899"/>
    </source>
</evidence>
<organism evidence="1 2">
    <name type="scientific">Rhizocola hellebori</name>
    <dbReference type="NCBI Taxonomy" id="1392758"/>
    <lineage>
        <taxon>Bacteria</taxon>
        <taxon>Bacillati</taxon>
        <taxon>Actinomycetota</taxon>
        <taxon>Actinomycetes</taxon>
        <taxon>Micromonosporales</taxon>
        <taxon>Micromonosporaceae</taxon>
        <taxon>Rhizocola</taxon>
    </lineage>
</organism>
<dbReference type="InterPro" id="IPR046172">
    <property type="entry name" value="DUF6174"/>
</dbReference>
<dbReference type="EMBL" id="BONY01000085">
    <property type="protein sequence ID" value="GIH10137.1"/>
    <property type="molecule type" value="Genomic_DNA"/>
</dbReference>
<keyword evidence="2" id="KW-1185">Reference proteome</keyword>
<protein>
    <submittedName>
        <fullName evidence="1">Uncharacterized protein</fullName>
    </submittedName>
</protein>
<proteinExistence type="predicted"/>
<sequence length="134" mass="14527">MGVTALALAGCGDAAPTTAEPSLSWQEPANYEYTVASTCGERLLIGTFKMTVAQGKVTEVVRKDNTLPEVKPENYPSLKDLLDEYLTAKKNGAHLAKLETDPADGHPTKIDLDPIKNAIDDEACYRISNYTPRS</sequence>
<dbReference type="Proteomes" id="UP000612899">
    <property type="component" value="Unassembled WGS sequence"/>
</dbReference>
<dbReference type="AlphaFoldDB" id="A0A8J3VL19"/>
<gene>
    <name evidence="1" type="ORF">Rhe02_82040</name>
</gene>
<accession>A0A8J3VL19</accession>
<reference evidence="1" key="1">
    <citation type="submission" date="2021-01" db="EMBL/GenBank/DDBJ databases">
        <title>Whole genome shotgun sequence of Rhizocola hellebori NBRC 109834.</title>
        <authorList>
            <person name="Komaki H."/>
            <person name="Tamura T."/>
        </authorList>
    </citation>
    <scope>NUCLEOTIDE SEQUENCE</scope>
    <source>
        <strain evidence="1">NBRC 109834</strain>
    </source>
</reference>
<evidence type="ECO:0000313" key="1">
    <source>
        <dbReference type="EMBL" id="GIH10137.1"/>
    </source>
</evidence>
<name>A0A8J3VL19_9ACTN</name>
<dbReference type="Pfam" id="PF19671">
    <property type="entry name" value="DUF6174"/>
    <property type="match status" value="1"/>
</dbReference>
<comment type="caution">
    <text evidence="1">The sequence shown here is derived from an EMBL/GenBank/DDBJ whole genome shotgun (WGS) entry which is preliminary data.</text>
</comment>